<comment type="subcellular location">
    <subcellularLocation>
        <location evidence="3">Cytoplasm</location>
    </subcellularLocation>
</comment>
<dbReference type="GO" id="GO:0097163">
    <property type="term" value="F:sulfur carrier activity"/>
    <property type="evidence" value="ECO:0007669"/>
    <property type="project" value="UniProtKB-UniRule"/>
</dbReference>
<dbReference type="PIRSF" id="PIRSF015626">
    <property type="entry name" value="FdhD"/>
    <property type="match status" value="1"/>
</dbReference>
<dbReference type="Gene3D" id="3.40.140.10">
    <property type="entry name" value="Cytidine Deaminase, domain 2"/>
    <property type="match status" value="1"/>
</dbReference>
<dbReference type="EMBL" id="JACIFH010000001">
    <property type="protein sequence ID" value="MBB4138382.1"/>
    <property type="molecule type" value="Genomic_DNA"/>
</dbReference>
<proteinExistence type="inferred from homology"/>
<dbReference type="GO" id="GO:0006777">
    <property type="term" value="P:Mo-molybdopterin cofactor biosynthetic process"/>
    <property type="evidence" value="ECO:0007669"/>
    <property type="project" value="UniProtKB-UniRule"/>
</dbReference>
<dbReference type="PANTHER" id="PTHR30592">
    <property type="entry name" value="FORMATE DEHYDROGENASE"/>
    <property type="match status" value="1"/>
</dbReference>
<evidence type="ECO:0000256" key="1">
    <source>
        <dbReference type="ARBA" id="ARBA00022490"/>
    </source>
</evidence>
<organism evidence="4 5">
    <name type="scientific">Microbacterium invictum</name>
    <dbReference type="NCBI Taxonomy" id="515415"/>
    <lineage>
        <taxon>Bacteria</taxon>
        <taxon>Bacillati</taxon>
        <taxon>Actinomycetota</taxon>
        <taxon>Actinomycetes</taxon>
        <taxon>Micrococcales</taxon>
        <taxon>Microbacteriaceae</taxon>
        <taxon>Microbacterium</taxon>
    </lineage>
</organism>
<dbReference type="HAMAP" id="MF_00187">
    <property type="entry name" value="FdhD"/>
    <property type="match status" value="1"/>
</dbReference>
<gene>
    <name evidence="3" type="primary">fdhD</name>
    <name evidence="4" type="ORF">BKA10_000176</name>
</gene>
<dbReference type="Proteomes" id="UP000549113">
    <property type="component" value="Unassembled WGS sequence"/>
</dbReference>
<evidence type="ECO:0000256" key="3">
    <source>
        <dbReference type="HAMAP-Rule" id="MF_00187"/>
    </source>
</evidence>
<keyword evidence="1 3" id="KW-0963">Cytoplasm</keyword>
<protein>
    <recommendedName>
        <fullName evidence="3">Sulfur carrier protein FdhD</fullName>
    </recommendedName>
</protein>
<dbReference type="InterPro" id="IPR016193">
    <property type="entry name" value="Cytidine_deaminase-like"/>
</dbReference>
<dbReference type="GO" id="GO:0005737">
    <property type="term" value="C:cytoplasm"/>
    <property type="evidence" value="ECO:0007669"/>
    <property type="project" value="UniProtKB-SubCell"/>
</dbReference>
<name>A0AA40SLH8_9MICO</name>
<dbReference type="RefSeq" id="WP_183498093.1">
    <property type="nucleotide sequence ID" value="NZ_BAABCO010000003.1"/>
</dbReference>
<comment type="similarity">
    <text evidence="3">Belongs to the FdhD family.</text>
</comment>
<evidence type="ECO:0000256" key="2">
    <source>
        <dbReference type="ARBA" id="ARBA00023150"/>
    </source>
</evidence>
<keyword evidence="2 3" id="KW-0501">Molybdenum cofactor biosynthesis</keyword>
<comment type="caution">
    <text evidence="3">Lacks conserved residue(s) required for the propagation of feature annotation.</text>
</comment>
<comment type="function">
    <text evidence="3">Required for formate dehydrogenase (FDH) activity. Acts as a sulfur carrier protein that transfers sulfur from IscS to the molybdenum cofactor prior to its insertion into FDH.</text>
</comment>
<dbReference type="InterPro" id="IPR003786">
    <property type="entry name" value="FdhD"/>
</dbReference>
<keyword evidence="5" id="KW-1185">Reference proteome</keyword>
<dbReference type="Pfam" id="PF02634">
    <property type="entry name" value="FdhD-NarQ"/>
    <property type="match status" value="1"/>
</dbReference>
<reference evidence="4 5" key="1">
    <citation type="submission" date="2020-08" db="EMBL/GenBank/DDBJ databases">
        <title>Sequencing the genomes of 1000 actinobacteria strains.</title>
        <authorList>
            <person name="Klenk H.-P."/>
        </authorList>
    </citation>
    <scope>NUCLEOTIDE SEQUENCE [LARGE SCALE GENOMIC DNA]</scope>
    <source>
        <strain evidence="4 5">DSM 19600</strain>
    </source>
</reference>
<accession>A0AA40SLH8</accession>
<dbReference type="PANTHER" id="PTHR30592:SF1">
    <property type="entry name" value="SULFUR CARRIER PROTEIN FDHD"/>
    <property type="match status" value="1"/>
</dbReference>
<dbReference type="GO" id="GO:0016783">
    <property type="term" value="F:sulfurtransferase activity"/>
    <property type="evidence" value="ECO:0007669"/>
    <property type="project" value="InterPro"/>
</dbReference>
<evidence type="ECO:0000313" key="4">
    <source>
        <dbReference type="EMBL" id="MBB4138382.1"/>
    </source>
</evidence>
<sequence length="303" mass="30851">MGRLTARAPVVKLSLDGASRRRADTLVVEEPLEIRVGGRPLTVTMRTPGHDVELAAGFLVSEGVISHGGQFAAAVHCGGPGTGGPGATGTDAAGSAVAGPSLRVLGTASADGNTYNVLDVTLAPGVAPPAADLARNFYTTSSCGVCGKASIEAVATVSSYDLSTDTVAVDPGMLVDLPDRLRAEQAVFDKTGGLHAAGLFDLTTGEMLVVREDVGRHNAVDKVVGWAALSDRLPLRGTALMVSGRASFELAQKAIMAGIPMLTAVSAPSSLAVELAANAGLTLVGFLRGDTMNVYSGAERIRM</sequence>
<comment type="caution">
    <text evidence="4">The sequence shown here is derived from an EMBL/GenBank/DDBJ whole genome shotgun (WGS) entry which is preliminary data.</text>
</comment>
<feature type="active site" description="Cysteine persulfide intermediate" evidence="3">
    <location>
        <position position="143"/>
    </location>
</feature>
<dbReference type="SUPFAM" id="SSF53927">
    <property type="entry name" value="Cytidine deaminase-like"/>
    <property type="match status" value="1"/>
</dbReference>
<dbReference type="AlphaFoldDB" id="A0AA40SLH8"/>
<dbReference type="Gene3D" id="3.10.20.10">
    <property type="match status" value="1"/>
</dbReference>
<dbReference type="NCBIfam" id="NF001943">
    <property type="entry name" value="PRK00724.1-2"/>
    <property type="match status" value="1"/>
</dbReference>
<evidence type="ECO:0000313" key="5">
    <source>
        <dbReference type="Proteomes" id="UP000549113"/>
    </source>
</evidence>